<dbReference type="Ensembl" id="ENSAMXT00000056837.1">
    <property type="protein sequence ID" value="ENSAMXP00000053744.1"/>
    <property type="gene ID" value="ENSAMXG00000043520.1"/>
</dbReference>
<feature type="domain" description="UMOD/GP2/OIT3-like D8C" evidence="3">
    <location>
        <begin position="70"/>
        <end position="146"/>
    </location>
</feature>
<dbReference type="Bgee" id="ENSAMXG00000043520">
    <property type="expression patterns" value="Expressed in pharyngeal gill"/>
</dbReference>
<reference evidence="4" key="4">
    <citation type="submission" date="2025-09" db="UniProtKB">
        <authorList>
            <consortium name="Ensembl"/>
        </authorList>
    </citation>
    <scope>IDENTIFICATION</scope>
</reference>
<evidence type="ECO:0000256" key="2">
    <source>
        <dbReference type="ARBA" id="ARBA00023157"/>
    </source>
</evidence>
<accession>A0A3B1KJ34</accession>
<dbReference type="Pfam" id="PF23283">
    <property type="entry name" value="D8C_UMOD"/>
    <property type="match status" value="1"/>
</dbReference>
<dbReference type="Proteomes" id="UP000018467">
    <property type="component" value="Unassembled WGS sequence"/>
</dbReference>
<keyword evidence="2" id="KW-1015">Disulfide bond</keyword>
<dbReference type="InParanoid" id="A0A3B1KJ34"/>
<sequence length="154" mass="17415">HLGNCLATTWKTLGNCLATLSNHLENAISNPSTDPCDNYTILDEPWRATDRSYNWWGLHCDRDISWNGWYRLLHLGNNVRMPDSCVNQGMCGTHAPLWLNGSHPRLEDGVVRRQVCGSCCLLKAFPGDYYVYEFVRPSACSLAYCTGVNTYCFT</sequence>
<keyword evidence="1" id="KW-0732">Signal</keyword>
<reference evidence="4" key="3">
    <citation type="submission" date="2025-08" db="UniProtKB">
        <authorList>
            <consortium name="Ensembl"/>
        </authorList>
    </citation>
    <scope>IDENTIFICATION</scope>
</reference>
<reference evidence="5" key="2">
    <citation type="journal article" date="2014" name="Nat. Commun.">
        <title>The cavefish genome reveals candidate genes for eye loss.</title>
        <authorList>
            <person name="McGaugh S.E."/>
            <person name="Gross J.B."/>
            <person name="Aken B."/>
            <person name="Blin M."/>
            <person name="Borowsky R."/>
            <person name="Chalopin D."/>
            <person name="Hinaux H."/>
            <person name="Jeffery W.R."/>
            <person name="Keene A."/>
            <person name="Ma L."/>
            <person name="Minx P."/>
            <person name="Murphy D."/>
            <person name="O'Quin K.E."/>
            <person name="Retaux S."/>
            <person name="Rohner N."/>
            <person name="Searle S.M."/>
            <person name="Stahl B.A."/>
            <person name="Tabin C."/>
            <person name="Volff J.N."/>
            <person name="Yoshizawa M."/>
            <person name="Warren W.C."/>
        </authorList>
    </citation>
    <scope>NUCLEOTIDE SEQUENCE [LARGE SCALE GENOMIC DNA]</scope>
    <source>
        <strain evidence="5">female</strain>
    </source>
</reference>
<reference evidence="5" key="1">
    <citation type="submission" date="2013-03" db="EMBL/GenBank/DDBJ databases">
        <authorList>
            <person name="Jeffery W."/>
            <person name="Warren W."/>
            <person name="Wilson R.K."/>
        </authorList>
    </citation>
    <scope>NUCLEOTIDE SEQUENCE</scope>
    <source>
        <strain evidence="5">female</strain>
    </source>
</reference>
<dbReference type="InterPro" id="IPR057774">
    <property type="entry name" value="D8C_UMOD/GP2/OIT3-like"/>
</dbReference>
<dbReference type="GeneTree" id="ENSGT00940000156038"/>
<name>A0A3B1KJ34_ASTMX</name>
<dbReference type="PANTHER" id="PTHR36191:SF4">
    <property type="entry name" value="VWFD DOMAIN-CONTAINING PROTEIN"/>
    <property type="match status" value="1"/>
</dbReference>
<dbReference type="PANTHER" id="PTHR36191">
    <property type="entry name" value="ENDO/EXONUCLEASE/PHOSPHATASE DOMAIN-CONTAINING PROTEIN-RELATED"/>
    <property type="match status" value="1"/>
</dbReference>
<evidence type="ECO:0000313" key="4">
    <source>
        <dbReference type="Ensembl" id="ENSAMXP00000053744.1"/>
    </source>
</evidence>
<evidence type="ECO:0000259" key="3">
    <source>
        <dbReference type="Pfam" id="PF23283"/>
    </source>
</evidence>
<organism evidence="4 5">
    <name type="scientific">Astyanax mexicanus</name>
    <name type="common">Blind cave fish</name>
    <name type="synonym">Astyanax fasciatus mexicanus</name>
    <dbReference type="NCBI Taxonomy" id="7994"/>
    <lineage>
        <taxon>Eukaryota</taxon>
        <taxon>Metazoa</taxon>
        <taxon>Chordata</taxon>
        <taxon>Craniata</taxon>
        <taxon>Vertebrata</taxon>
        <taxon>Euteleostomi</taxon>
        <taxon>Actinopterygii</taxon>
        <taxon>Neopterygii</taxon>
        <taxon>Teleostei</taxon>
        <taxon>Ostariophysi</taxon>
        <taxon>Characiformes</taxon>
        <taxon>Characoidei</taxon>
        <taxon>Acestrorhamphidae</taxon>
        <taxon>Acestrorhamphinae</taxon>
        <taxon>Astyanax</taxon>
    </lineage>
</organism>
<evidence type="ECO:0000313" key="5">
    <source>
        <dbReference type="Proteomes" id="UP000018467"/>
    </source>
</evidence>
<proteinExistence type="predicted"/>
<keyword evidence="5" id="KW-1185">Reference proteome</keyword>
<protein>
    <recommendedName>
        <fullName evidence="3">UMOD/GP2/OIT3-like D8C domain-containing protein</fullName>
    </recommendedName>
</protein>
<dbReference type="AlphaFoldDB" id="A0A3B1KJ34"/>
<evidence type="ECO:0000256" key="1">
    <source>
        <dbReference type="ARBA" id="ARBA00022729"/>
    </source>
</evidence>